<feature type="transmembrane region" description="Helical" evidence="1">
    <location>
        <begin position="62"/>
        <end position="79"/>
    </location>
</feature>
<dbReference type="EMBL" id="JAGUCN010000046">
    <property type="protein sequence ID" value="MBS2213999.1"/>
    <property type="molecule type" value="Genomic_DNA"/>
</dbReference>
<dbReference type="RefSeq" id="WP_212231951.1">
    <property type="nucleotide sequence ID" value="NZ_JAGUCN010000046.1"/>
</dbReference>
<keyword evidence="3" id="KW-1185">Reference proteome</keyword>
<evidence type="ECO:0000313" key="2">
    <source>
        <dbReference type="EMBL" id="MBS2213999.1"/>
    </source>
</evidence>
<comment type="caution">
    <text evidence="2">The sequence shown here is derived from an EMBL/GenBank/DDBJ whole genome shotgun (WGS) entry which is preliminary data.</text>
</comment>
<name>A0ABS5KFZ8_9BACT</name>
<reference evidence="2 3" key="1">
    <citation type="journal article" date="2014" name="Int. J. Syst. Evol. Microbiol.">
        <title>Carboxylicivirga gen. nov. in the family Marinilabiliaceae with two novel species, Carboxylicivirga mesophila sp. nov. and Carboxylicivirga taeanensis sp. nov., and reclassification of Cytophaga fermentans as Saccharicrinis fermentans gen. nov., comb. nov.</title>
        <authorList>
            <person name="Yang S.H."/>
            <person name="Seo H.S."/>
            <person name="Woo J.H."/>
            <person name="Oh H.M."/>
            <person name="Jang H."/>
            <person name="Lee J.H."/>
            <person name="Kim S.J."/>
            <person name="Kwon K.K."/>
        </authorList>
    </citation>
    <scope>NUCLEOTIDE SEQUENCE [LARGE SCALE GENOMIC DNA]</scope>
    <source>
        <strain evidence="2 3">JCM 18290</strain>
    </source>
</reference>
<keyword evidence="1" id="KW-0812">Transmembrane</keyword>
<evidence type="ECO:0000313" key="3">
    <source>
        <dbReference type="Proteomes" id="UP000721861"/>
    </source>
</evidence>
<proteinExistence type="predicted"/>
<dbReference type="Proteomes" id="UP000721861">
    <property type="component" value="Unassembled WGS sequence"/>
</dbReference>
<sequence length="84" mass="9932">MSKEKREKLIQEEYERLKALVGEKKANEYFKESNYPFRTIGELIILKAIIDFYKSMPRNVKIIAVVLFLFIILAVINTICDNLY</sequence>
<accession>A0ABS5KFZ8</accession>
<organism evidence="2 3">
    <name type="scientific">Carboxylicivirga mesophila</name>
    <dbReference type="NCBI Taxonomy" id="1166478"/>
    <lineage>
        <taxon>Bacteria</taxon>
        <taxon>Pseudomonadati</taxon>
        <taxon>Bacteroidota</taxon>
        <taxon>Bacteroidia</taxon>
        <taxon>Marinilabiliales</taxon>
        <taxon>Marinilabiliaceae</taxon>
        <taxon>Carboxylicivirga</taxon>
    </lineage>
</organism>
<protein>
    <submittedName>
        <fullName evidence="2">Uncharacterized protein</fullName>
    </submittedName>
</protein>
<keyword evidence="1" id="KW-1133">Transmembrane helix</keyword>
<keyword evidence="1" id="KW-0472">Membrane</keyword>
<evidence type="ECO:0000256" key="1">
    <source>
        <dbReference type="SAM" id="Phobius"/>
    </source>
</evidence>
<gene>
    <name evidence="2" type="ORF">KEM09_21500</name>
</gene>